<evidence type="ECO:0000313" key="1">
    <source>
        <dbReference type="EMBL" id="KAL2845002.1"/>
    </source>
</evidence>
<comment type="caution">
    <text evidence="1">The sequence shown here is derived from an EMBL/GenBank/DDBJ whole genome shotgun (WGS) entry which is preliminary data.</text>
</comment>
<sequence>MAQAPAVRYFGRVVDWIRLVGFPTQLGPSVGSLSLFNCWLLPGCLAAWLLLPTNQPDHSRFPNSEASVEVLIMIGQRAS</sequence>
<protein>
    <submittedName>
        <fullName evidence="1">Uncharacterized protein</fullName>
    </submittedName>
</protein>
<evidence type="ECO:0000313" key="2">
    <source>
        <dbReference type="Proteomes" id="UP001610446"/>
    </source>
</evidence>
<name>A0ABR4JY63_9EURO</name>
<organism evidence="1 2">
    <name type="scientific">Aspergillus pseudoustus</name>
    <dbReference type="NCBI Taxonomy" id="1810923"/>
    <lineage>
        <taxon>Eukaryota</taxon>
        <taxon>Fungi</taxon>
        <taxon>Dikarya</taxon>
        <taxon>Ascomycota</taxon>
        <taxon>Pezizomycotina</taxon>
        <taxon>Eurotiomycetes</taxon>
        <taxon>Eurotiomycetidae</taxon>
        <taxon>Eurotiales</taxon>
        <taxon>Aspergillaceae</taxon>
        <taxon>Aspergillus</taxon>
        <taxon>Aspergillus subgen. Nidulantes</taxon>
    </lineage>
</organism>
<dbReference type="Proteomes" id="UP001610446">
    <property type="component" value="Unassembled WGS sequence"/>
</dbReference>
<reference evidence="1 2" key="1">
    <citation type="submission" date="2024-07" db="EMBL/GenBank/DDBJ databases">
        <title>Section-level genome sequencing and comparative genomics of Aspergillus sections Usti and Cavernicolus.</title>
        <authorList>
            <consortium name="Lawrence Berkeley National Laboratory"/>
            <person name="Nybo J.L."/>
            <person name="Vesth T.C."/>
            <person name="Theobald S."/>
            <person name="Frisvad J.C."/>
            <person name="Larsen T.O."/>
            <person name="Kjaerboelling I."/>
            <person name="Rothschild-Mancinelli K."/>
            <person name="Lyhne E.K."/>
            <person name="Kogle M.E."/>
            <person name="Barry K."/>
            <person name="Clum A."/>
            <person name="Na H."/>
            <person name="Ledsgaard L."/>
            <person name="Lin J."/>
            <person name="Lipzen A."/>
            <person name="Kuo A."/>
            <person name="Riley R."/>
            <person name="Mondo S."/>
            <person name="Labutti K."/>
            <person name="Haridas S."/>
            <person name="Pangalinan J."/>
            <person name="Salamov A.A."/>
            <person name="Simmons B.A."/>
            <person name="Magnuson J.K."/>
            <person name="Chen J."/>
            <person name="Drula E."/>
            <person name="Henrissat B."/>
            <person name="Wiebenga A."/>
            <person name="Lubbers R.J."/>
            <person name="Gomes A.C."/>
            <person name="Makela M.R."/>
            <person name="Stajich J."/>
            <person name="Grigoriev I.V."/>
            <person name="Mortensen U.H."/>
            <person name="De Vries R.P."/>
            <person name="Baker S.E."/>
            <person name="Andersen M.R."/>
        </authorList>
    </citation>
    <scope>NUCLEOTIDE SEQUENCE [LARGE SCALE GENOMIC DNA]</scope>
    <source>
        <strain evidence="1 2">CBS 123904</strain>
    </source>
</reference>
<dbReference type="EMBL" id="JBFXLU010000076">
    <property type="protein sequence ID" value="KAL2845002.1"/>
    <property type="molecule type" value="Genomic_DNA"/>
</dbReference>
<keyword evidence="2" id="KW-1185">Reference proteome</keyword>
<proteinExistence type="predicted"/>
<accession>A0ABR4JY63</accession>
<gene>
    <name evidence="1" type="ORF">BJY01DRAFT_247928</name>
</gene>